<evidence type="ECO:0000256" key="3">
    <source>
        <dbReference type="ARBA" id="ARBA00022722"/>
    </source>
</evidence>
<dbReference type="SUPFAM" id="SSF56672">
    <property type="entry name" value="DNA/RNA polymerases"/>
    <property type="match status" value="1"/>
</dbReference>
<dbReference type="InterPro" id="IPR043502">
    <property type="entry name" value="DNA/RNA_pol_sf"/>
</dbReference>
<dbReference type="InterPro" id="IPR041588">
    <property type="entry name" value="Integrase_H2C2"/>
</dbReference>
<dbReference type="InterPro" id="IPR012337">
    <property type="entry name" value="RNaseH-like_sf"/>
</dbReference>
<dbReference type="GO" id="GO:0004519">
    <property type="term" value="F:endonuclease activity"/>
    <property type="evidence" value="ECO:0007669"/>
    <property type="project" value="UniProtKB-KW"/>
</dbReference>
<reference evidence="9 10" key="2">
    <citation type="submission" date="2017-04" db="EMBL/GenBank/DDBJ databases">
        <title>CpG methylation of centromeres and impact of large insertions on vertebrate speciation.</title>
        <authorList>
            <person name="Ichikawa K."/>
            <person name="Yoshimura J."/>
            <person name="Morishita S."/>
        </authorList>
    </citation>
    <scope>NUCLEOTIDE SEQUENCE</scope>
    <source>
        <strain evidence="9 10">HSOK</strain>
    </source>
</reference>
<organism evidence="9 10">
    <name type="scientific">Oryzias latipes</name>
    <name type="common">Japanese rice fish</name>
    <name type="synonym">Japanese killifish</name>
    <dbReference type="NCBI Taxonomy" id="8090"/>
    <lineage>
        <taxon>Eukaryota</taxon>
        <taxon>Metazoa</taxon>
        <taxon>Chordata</taxon>
        <taxon>Craniata</taxon>
        <taxon>Vertebrata</taxon>
        <taxon>Euteleostomi</taxon>
        <taxon>Actinopterygii</taxon>
        <taxon>Neopterygii</taxon>
        <taxon>Teleostei</taxon>
        <taxon>Neoteleostei</taxon>
        <taxon>Acanthomorphata</taxon>
        <taxon>Ovalentaria</taxon>
        <taxon>Atherinomorphae</taxon>
        <taxon>Beloniformes</taxon>
        <taxon>Adrianichthyidae</taxon>
        <taxon>Oryziinae</taxon>
        <taxon>Oryzias</taxon>
    </lineage>
</organism>
<keyword evidence="5" id="KW-0378">Hydrolase</keyword>
<dbReference type="Pfam" id="PF17921">
    <property type="entry name" value="Integrase_H2C2"/>
    <property type="match status" value="1"/>
</dbReference>
<proteinExistence type="predicted"/>
<evidence type="ECO:0000256" key="2">
    <source>
        <dbReference type="ARBA" id="ARBA00022695"/>
    </source>
</evidence>
<dbReference type="PANTHER" id="PTHR37984:SF15">
    <property type="entry name" value="INTEGRASE CATALYTIC DOMAIN-CONTAINING PROTEIN"/>
    <property type="match status" value="1"/>
</dbReference>
<protein>
    <recommendedName>
        <fullName evidence="7">Gypsy retrotransposon integrase-like protein 1</fullName>
    </recommendedName>
</protein>
<evidence type="ECO:0000256" key="6">
    <source>
        <dbReference type="ARBA" id="ARBA00022918"/>
    </source>
</evidence>
<dbReference type="Proteomes" id="UP000265200">
    <property type="component" value="Chromosome 23"/>
</dbReference>
<dbReference type="InterPro" id="IPR050951">
    <property type="entry name" value="Retrovirus_Pol_polyprotein"/>
</dbReference>
<dbReference type="Ensembl" id="ENSORLT00015026811.1">
    <property type="protein sequence ID" value="ENSORLP00015033680.1"/>
    <property type="gene ID" value="ENSORLG00015000542.1"/>
</dbReference>
<dbReference type="InterPro" id="IPR041373">
    <property type="entry name" value="RT_RNaseH"/>
</dbReference>
<reference evidence="9" key="3">
    <citation type="submission" date="2025-08" db="UniProtKB">
        <authorList>
            <consortium name="Ensembl"/>
        </authorList>
    </citation>
    <scope>IDENTIFICATION</scope>
    <source>
        <strain evidence="9">HSOK</strain>
    </source>
</reference>
<dbReference type="FunFam" id="3.30.420.10:FF:000032">
    <property type="entry name" value="Retrovirus-related Pol polyprotein from transposon 297-like Protein"/>
    <property type="match status" value="1"/>
</dbReference>
<keyword evidence="6" id="KW-0695">RNA-directed DNA polymerase</keyword>
<keyword evidence="2" id="KW-0548">Nucleotidyltransferase</keyword>
<dbReference type="FunFam" id="1.10.340.70:FF:000001">
    <property type="entry name" value="Retrovirus-related Pol polyprotein from transposon gypsy-like Protein"/>
    <property type="match status" value="1"/>
</dbReference>
<evidence type="ECO:0000256" key="4">
    <source>
        <dbReference type="ARBA" id="ARBA00022759"/>
    </source>
</evidence>
<keyword evidence="3" id="KW-0540">Nuclease</keyword>
<evidence type="ECO:0000313" key="10">
    <source>
        <dbReference type="Proteomes" id="UP000265200"/>
    </source>
</evidence>
<dbReference type="Gene3D" id="3.30.420.10">
    <property type="entry name" value="Ribonuclease H-like superfamily/Ribonuclease H"/>
    <property type="match status" value="1"/>
</dbReference>
<accession>A0A3P9JMV5</accession>
<keyword evidence="1" id="KW-0808">Transferase</keyword>
<evidence type="ECO:0000313" key="9">
    <source>
        <dbReference type="Ensembl" id="ENSORLP00015033680.1"/>
    </source>
</evidence>
<dbReference type="GO" id="GO:0015074">
    <property type="term" value="P:DNA integration"/>
    <property type="evidence" value="ECO:0007669"/>
    <property type="project" value="InterPro"/>
</dbReference>
<dbReference type="AlphaFoldDB" id="A0A3P9JMV5"/>
<sequence length="682" mass="77176">MKLEFLGMKWAMTEKFREYLWGQHCTVWTDNNPLSHLETAKLGATEHRWMAELSAFNYDVRYRPGRANTNADALSRQPPTAMTRMNTESMLEGVAIPVAIHQAVRQEPQFTQYAVSAFPSYTLNDLKLLQEADPTIGAFLQFWKAQKAPSSSARDKLSGPVRVLLRQWDKITSKDGLIFRKVQRPDGGEEILQLLLPMCLKEEVLQQLHDDHGHQGIERTTELVRQRCYWPGMSDDVKQWCKDCTRCILAKTSQPKLSAPMGHLLASRPNQILAVDFSLLEPATDGREHVLIMTDVFSKFTQAVPTRDQKAATVASALVREWFFRFGVPARLHSDQGRSFENAVVGQLCSLYGVQKSRTTPYHPQGNGQCERFNRTMHDLLRSLPAERKRHWPEYLPQLVFCYNTTTHQSTSESPYYLMFGQEPQLPVDFLLGRIEEPERGQVTDWVREHQRRLAVAFHGARERLQAAALKRKDRHDRQTLCDPLAKGQLVYLKNCTMRGRTRIQDAWSPVLHKVIQAPTPDGVVYSVAPVQDLGRIRQVHRTMMKAANVDRASELPHMQEVPQVTGMQSGGEEDDQGAWVMLDPRGGQPEPSYAQTLLQGDLVDNVTPQEECVPATEPFQAPVLPTGSDAEGLRRSTRATAGRHRNLHHLPASVLNQADGATNSQVAELEGCITAIFRPWC</sequence>
<dbReference type="GO" id="GO:0003964">
    <property type="term" value="F:RNA-directed DNA polymerase activity"/>
    <property type="evidence" value="ECO:0007669"/>
    <property type="project" value="UniProtKB-KW"/>
</dbReference>
<reference key="1">
    <citation type="journal article" date="2007" name="Nature">
        <title>The medaka draft genome and insights into vertebrate genome evolution.</title>
        <authorList>
            <person name="Kasahara M."/>
            <person name="Naruse K."/>
            <person name="Sasaki S."/>
            <person name="Nakatani Y."/>
            <person name="Qu W."/>
            <person name="Ahsan B."/>
            <person name="Yamada T."/>
            <person name="Nagayasu Y."/>
            <person name="Doi K."/>
            <person name="Kasai Y."/>
            <person name="Jindo T."/>
            <person name="Kobayashi D."/>
            <person name="Shimada A."/>
            <person name="Toyoda A."/>
            <person name="Kuroki Y."/>
            <person name="Fujiyama A."/>
            <person name="Sasaki T."/>
            <person name="Shimizu A."/>
            <person name="Asakawa S."/>
            <person name="Shimizu N."/>
            <person name="Hashimoto S."/>
            <person name="Yang J."/>
            <person name="Lee Y."/>
            <person name="Matsushima K."/>
            <person name="Sugano S."/>
            <person name="Sakaizumi M."/>
            <person name="Narita T."/>
            <person name="Ohishi K."/>
            <person name="Haga S."/>
            <person name="Ohta F."/>
            <person name="Nomoto H."/>
            <person name="Nogata K."/>
            <person name="Morishita T."/>
            <person name="Endo T."/>
            <person name="Shin-I T."/>
            <person name="Takeda H."/>
            <person name="Morishita S."/>
            <person name="Kohara Y."/>
        </authorList>
    </citation>
    <scope>NUCLEOTIDE SEQUENCE [LARGE SCALE GENOMIC DNA]</scope>
    <source>
        <strain>Hd-rR</strain>
    </source>
</reference>
<dbReference type="InterPro" id="IPR001584">
    <property type="entry name" value="Integrase_cat-core"/>
</dbReference>
<dbReference type="Gene3D" id="1.10.340.70">
    <property type="match status" value="1"/>
</dbReference>
<dbReference type="PANTHER" id="PTHR37984">
    <property type="entry name" value="PROTEIN CBG26694"/>
    <property type="match status" value="1"/>
</dbReference>
<dbReference type="Pfam" id="PF00665">
    <property type="entry name" value="rve"/>
    <property type="match status" value="1"/>
</dbReference>
<dbReference type="GO" id="GO:0003676">
    <property type="term" value="F:nucleic acid binding"/>
    <property type="evidence" value="ECO:0007669"/>
    <property type="project" value="InterPro"/>
</dbReference>
<dbReference type="GO" id="GO:0016787">
    <property type="term" value="F:hydrolase activity"/>
    <property type="evidence" value="ECO:0007669"/>
    <property type="project" value="UniProtKB-KW"/>
</dbReference>
<reference evidence="9" key="4">
    <citation type="submission" date="2025-09" db="UniProtKB">
        <authorList>
            <consortium name="Ensembl"/>
        </authorList>
    </citation>
    <scope>IDENTIFICATION</scope>
    <source>
        <strain evidence="9">HSOK</strain>
    </source>
</reference>
<dbReference type="PROSITE" id="PS50994">
    <property type="entry name" value="INTEGRASE"/>
    <property type="match status" value="1"/>
</dbReference>
<evidence type="ECO:0000256" key="7">
    <source>
        <dbReference type="ARBA" id="ARBA00039658"/>
    </source>
</evidence>
<dbReference type="Pfam" id="PF17917">
    <property type="entry name" value="RT_RNaseH"/>
    <property type="match status" value="1"/>
</dbReference>
<evidence type="ECO:0000256" key="1">
    <source>
        <dbReference type="ARBA" id="ARBA00022679"/>
    </source>
</evidence>
<evidence type="ECO:0000259" key="8">
    <source>
        <dbReference type="PROSITE" id="PS50994"/>
    </source>
</evidence>
<feature type="domain" description="Integrase catalytic" evidence="8">
    <location>
        <begin position="265"/>
        <end position="423"/>
    </location>
</feature>
<dbReference type="InterPro" id="IPR036397">
    <property type="entry name" value="RNaseH_sf"/>
</dbReference>
<evidence type="ECO:0000256" key="5">
    <source>
        <dbReference type="ARBA" id="ARBA00022801"/>
    </source>
</evidence>
<name>A0A3P9JMV5_ORYLA</name>
<dbReference type="SUPFAM" id="SSF53098">
    <property type="entry name" value="Ribonuclease H-like"/>
    <property type="match status" value="1"/>
</dbReference>
<keyword evidence="4" id="KW-0255">Endonuclease</keyword>